<proteinExistence type="predicted"/>
<accession>A0A9J6F6I9</accession>
<evidence type="ECO:0000313" key="2">
    <source>
        <dbReference type="Proteomes" id="UP000821853"/>
    </source>
</evidence>
<dbReference type="EMBL" id="JABSTR010000001">
    <property type="protein sequence ID" value="KAH9359454.1"/>
    <property type="molecule type" value="Genomic_DNA"/>
</dbReference>
<evidence type="ECO:0000313" key="1">
    <source>
        <dbReference type="EMBL" id="KAH9359454.1"/>
    </source>
</evidence>
<dbReference type="VEuPathDB" id="VectorBase:HLOH_050239"/>
<protein>
    <submittedName>
        <fullName evidence="1">Uncharacterized protein</fullName>
    </submittedName>
</protein>
<sequence>MNIIRDRSSWKACGSFMVTAVLYRVFTQILRRQLQAWAEREEAPGELQIVFRRGRRLPDNRCVLTQYIEVARQRRRELRAAFLDVEKHTTG</sequence>
<reference evidence="1 2" key="1">
    <citation type="journal article" date="2020" name="Cell">
        <title>Large-Scale Comparative Analyses of Tick Genomes Elucidate Their Genetic Diversity and Vector Capacities.</title>
        <authorList>
            <consortium name="Tick Genome and Microbiome Consortium (TIGMIC)"/>
            <person name="Jia N."/>
            <person name="Wang J."/>
            <person name="Shi W."/>
            <person name="Du L."/>
            <person name="Sun Y."/>
            <person name="Zhan W."/>
            <person name="Jiang J.F."/>
            <person name="Wang Q."/>
            <person name="Zhang B."/>
            <person name="Ji P."/>
            <person name="Bell-Sakyi L."/>
            <person name="Cui X.M."/>
            <person name="Yuan T.T."/>
            <person name="Jiang B.G."/>
            <person name="Yang W.F."/>
            <person name="Lam T.T."/>
            <person name="Chang Q.C."/>
            <person name="Ding S.J."/>
            <person name="Wang X.J."/>
            <person name="Zhu J.G."/>
            <person name="Ruan X.D."/>
            <person name="Zhao L."/>
            <person name="Wei J.T."/>
            <person name="Ye R.Z."/>
            <person name="Que T.C."/>
            <person name="Du C.H."/>
            <person name="Zhou Y.H."/>
            <person name="Cheng J.X."/>
            <person name="Dai P.F."/>
            <person name="Guo W.B."/>
            <person name="Han X.H."/>
            <person name="Huang E.J."/>
            <person name="Li L.F."/>
            <person name="Wei W."/>
            <person name="Gao Y.C."/>
            <person name="Liu J.Z."/>
            <person name="Shao H.Z."/>
            <person name="Wang X."/>
            <person name="Wang C.C."/>
            <person name="Yang T.C."/>
            <person name="Huo Q.B."/>
            <person name="Li W."/>
            <person name="Chen H.Y."/>
            <person name="Chen S.E."/>
            <person name="Zhou L.G."/>
            <person name="Ni X.B."/>
            <person name="Tian J.H."/>
            <person name="Sheng Y."/>
            <person name="Liu T."/>
            <person name="Pan Y.S."/>
            <person name="Xia L.Y."/>
            <person name="Li J."/>
            <person name="Zhao F."/>
            <person name="Cao W.C."/>
        </authorList>
    </citation>
    <scope>NUCLEOTIDE SEQUENCE [LARGE SCALE GENOMIC DNA]</scope>
    <source>
        <strain evidence="1">HaeL-2018</strain>
    </source>
</reference>
<dbReference type="AlphaFoldDB" id="A0A9J6F6I9"/>
<keyword evidence="2" id="KW-1185">Reference proteome</keyword>
<gene>
    <name evidence="1" type="ORF">HPB48_013687</name>
</gene>
<comment type="caution">
    <text evidence="1">The sequence shown here is derived from an EMBL/GenBank/DDBJ whole genome shotgun (WGS) entry which is preliminary data.</text>
</comment>
<dbReference type="Proteomes" id="UP000821853">
    <property type="component" value="Chromosome 1"/>
</dbReference>
<name>A0A9J6F6I9_HAELO</name>
<organism evidence="1 2">
    <name type="scientific">Haemaphysalis longicornis</name>
    <name type="common">Bush tick</name>
    <dbReference type="NCBI Taxonomy" id="44386"/>
    <lineage>
        <taxon>Eukaryota</taxon>
        <taxon>Metazoa</taxon>
        <taxon>Ecdysozoa</taxon>
        <taxon>Arthropoda</taxon>
        <taxon>Chelicerata</taxon>
        <taxon>Arachnida</taxon>
        <taxon>Acari</taxon>
        <taxon>Parasitiformes</taxon>
        <taxon>Ixodida</taxon>
        <taxon>Ixodoidea</taxon>
        <taxon>Ixodidae</taxon>
        <taxon>Haemaphysalinae</taxon>
        <taxon>Haemaphysalis</taxon>
    </lineage>
</organism>